<evidence type="ECO:0000313" key="2">
    <source>
        <dbReference type="EMBL" id="SUZ78415.1"/>
    </source>
</evidence>
<organism evidence="2">
    <name type="scientific">marine metagenome</name>
    <dbReference type="NCBI Taxonomy" id="408172"/>
    <lineage>
        <taxon>unclassified sequences</taxon>
        <taxon>metagenomes</taxon>
        <taxon>ecological metagenomes</taxon>
    </lineage>
</organism>
<feature type="non-terminal residue" evidence="2">
    <location>
        <position position="585"/>
    </location>
</feature>
<dbReference type="InterPro" id="IPR002372">
    <property type="entry name" value="PQQ_rpt_dom"/>
</dbReference>
<name>A0A381QGH0_9ZZZZ</name>
<dbReference type="PANTHER" id="PTHR34512">
    <property type="entry name" value="CELL SURFACE PROTEIN"/>
    <property type="match status" value="1"/>
</dbReference>
<dbReference type="InterPro" id="IPR011047">
    <property type="entry name" value="Quinoprotein_ADH-like_sf"/>
</dbReference>
<dbReference type="AlphaFoldDB" id="A0A381QGH0"/>
<dbReference type="Gene3D" id="2.130.10.10">
    <property type="entry name" value="YVTN repeat-like/Quinoprotein amine dehydrogenase"/>
    <property type="match status" value="2"/>
</dbReference>
<dbReference type="SMART" id="SM00564">
    <property type="entry name" value="PQQ"/>
    <property type="match status" value="5"/>
</dbReference>
<dbReference type="SUPFAM" id="SSF50998">
    <property type="entry name" value="Quinoprotein alcohol dehydrogenase-like"/>
    <property type="match status" value="1"/>
</dbReference>
<evidence type="ECO:0000259" key="1">
    <source>
        <dbReference type="Pfam" id="PF13360"/>
    </source>
</evidence>
<dbReference type="Gene3D" id="2.40.10.480">
    <property type="match status" value="1"/>
</dbReference>
<reference evidence="2" key="1">
    <citation type="submission" date="2018-05" db="EMBL/GenBank/DDBJ databases">
        <authorList>
            <person name="Lanie J.A."/>
            <person name="Ng W.-L."/>
            <person name="Kazmierczak K.M."/>
            <person name="Andrzejewski T.M."/>
            <person name="Davidsen T.M."/>
            <person name="Wayne K.J."/>
            <person name="Tettelin H."/>
            <person name="Glass J.I."/>
            <person name="Rusch D."/>
            <person name="Podicherti R."/>
            <person name="Tsui H.-C.T."/>
            <person name="Winkler M.E."/>
        </authorList>
    </citation>
    <scope>NUCLEOTIDE SEQUENCE</scope>
</reference>
<gene>
    <name evidence="2" type="ORF">METZ01_LOCUS31269</name>
</gene>
<dbReference type="PANTHER" id="PTHR34512:SF30">
    <property type="entry name" value="OUTER MEMBRANE PROTEIN ASSEMBLY FACTOR BAMB"/>
    <property type="match status" value="1"/>
</dbReference>
<accession>A0A381QGH0</accession>
<protein>
    <recommendedName>
        <fullName evidence="1">Pyrrolo-quinoline quinone repeat domain-containing protein</fullName>
    </recommendedName>
</protein>
<dbReference type="InterPro" id="IPR015943">
    <property type="entry name" value="WD40/YVTN_repeat-like_dom_sf"/>
</dbReference>
<feature type="domain" description="Pyrrolo-quinoline quinone repeat" evidence="1">
    <location>
        <begin position="205"/>
        <end position="435"/>
    </location>
</feature>
<dbReference type="InterPro" id="IPR018391">
    <property type="entry name" value="PQQ_b-propeller_rpt"/>
</dbReference>
<feature type="domain" description="Pyrrolo-quinoline quinone repeat" evidence="1">
    <location>
        <begin position="47"/>
        <end position="191"/>
    </location>
</feature>
<sequence>MTKLSPRHLNRVALWISLTAFSVVPATANDWPDWRGPNRDGTSLETGLIATWSPDGENLAWRVPYGGRSGPIVNNGHVYIQNAVGEGENLQERLMAFDVSNGALLWQHRFNVYLSDVPPHRVGWASPVSDVVTGHLYVFGAGGSLLSLTAHGELRWKRSLNEEFGLITTHGGRTVSPVLDGDLVIISGLSSGWGNQAIGRHRFMAFDKDTGETIWVSTPGGRAFDTTYSTPIISEVGGTRLLIAGGGDGTVHALQPQTGQPVWNFSMSKRGVNTGVVVAGDRAFVSHGEENLDTSEMGLLAAIDATKTGALGSDAVAWQVTGVLSGYSSPVIDGDRIYQVDNSANLAAFDTSSGSKLWELNIGTIQRASPVLADGKLYVGSVTGRFFILEPSRDGVKILSEVQLGTVTEPEELLGSPAIANGRVYVVTDRALYAIGPKVPRVERRLPTPASLPTSTDPVAHVRVSPTELVVEPGQLVSLRVDLFDARGQLVSQSLGHSISGRRLAREVSWELEGLVGQITPNGEFLAEPTTGGQAGSVTATVNNITGGARLRVIPALPNTYDFEGDVPGSSPAYWIASTGKFEVR</sequence>
<proteinExistence type="predicted"/>
<dbReference type="EMBL" id="UINC01001352">
    <property type="protein sequence ID" value="SUZ78415.1"/>
    <property type="molecule type" value="Genomic_DNA"/>
</dbReference>
<dbReference type="Pfam" id="PF13360">
    <property type="entry name" value="PQQ_2"/>
    <property type="match status" value="2"/>
</dbReference>